<evidence type="ECO:0000256" key="1">
    <source>
        <dbReference type="SAM" id="SignalP"/>
    </source>
</evidence>
<accession>A0ABT2J2S7</accession>
<evidence type="ECO:0008006" key="4">
    <source>
        <dbReference type="Google" id="ProtNLM"/>
    </source>
</evidence>
<comment type="caution">
    <text evidence="2">The sequence shown here is derived from an EMBL/GenBank/DDBJ whole genome shotgun (WGS) entry which is preliminary data.</text>
</comment>
<name>A0ABT2J2S7_9PSEU</name>
<feature type="chain" id="PRO_5045681374" description="Secreted protein" evidence="1">
    <location>
        <begin position="23"/>
        <end position="144"/>
    </location>
</feature>
<proteinExistence type="predicted"/>
<feature type="signal peptide" evidence="1">
    <location>
        <begin position="1"/>
        <end position="22"/>
    </location>
</feature>
<evidence type="ECO:0000313" key="3">
    <source>
        <dbReference type="Proteomes" id="UP001156441"/>
    </source>
</evidence>
<dbReference type="Proteomes" id="UP001156441">
    <property type="component" value="Unassembled WGS sequence"/>
</dbReference>
<keyword evidence="3" id="KW-1185">Reference proteome</keyword>
<protein>
    <recommendedName>
        <fullName evidence="4">Secreted protein</fullName>
    </recommendedName>
</protein>
<dbReference type="RefSeq" id="WP_260189512.1">
    <property type="nucleotide sequence ID" value="NZ_JAFFZE010000004.1"/>
</dbReference>
<organism evidence="2 3">
    <name type="scientific">Actinophytocola gossypii</name>
    <dbReference type="NCBI Taxonomy" id="2812003"/>
    <lineage>
        <taxon>Bacteria</taxon>
        <taxon>Bacillati</taxon>
        <taxon>Actinomycetota</taxon>
        <taxon>Actinomycetes</taxon>
        <taxon>Pseudonocardiales</taxon>
        <taxon>Pseudonocardiaceae</taxon>
    </lineage>
</organism>
<gene>
    <name evidence="2" type="ORF">JT362_03365</name>
</gene>
<keyword evidence="1" id="KW-0732">Signal</keyword>
<evidence type="ECO:0000313" key="2">
    <source>
        <dbReference type="EMBL" id="MCT2582164.1"/>
    </source>
</evidence>
<reference evidence="2 3" key="1">
    <citation type="submission" date="2021-02" db="EMBL/GenBank/DDBJ databases">
        <title>Actinophytocola xerophila sp. nov., isolated from soil of cotton cropping field.</title>
        <authorList>
            <person name="Huang R."/>
            <person name="Chen X."/>
            <person name="Ge X."/>
            <person name="Liu W."/>
        </authorList>
    </citation>
    <scope>NUCLEOTIDE SEQUENCE [LARGE SCALE GENOMIC DNA]</scope>
    <source>
        <strain evidence="2 3">S1-96</strain>
    </source>
</reference>
<dbReference type="EMBL" id="JAFFZE010000004">
    <property type="protein sequence ID" value="MCT2582164.1"/>
    <property type="molecule type" value="Genomic_DNA"/>
</dbReference>
<sequence>MIMKRIVTIIAVVVAVVTSATAGTAAAEPELPPCQGNPQRSDVVLEFSEGEWAFLYRLIWCVEENQITWAVPDVVPVLPDSSDCSWTGTHEESLEAIPGGGSWLGFAMGRFSCPNGAEAPDDYPWGIIHVRPDGTSAIQAQGTA</sequence>